<dbReference type="Proteomes" id="UP001177080">
    <property type="component" value="Unassembled WGS sequence"/>
</dbReference>
<dbReference type="SUPFAM" id="SSF52799">
    <property type="entry name" value="(Phosphotyrosine protein) phosphatases II"/>
    <property type="match status" value="1"/>
</dbReference>
<dbReference type="Pfam" id="PF04273">
    <property type="entry name" value="BLH_phosphatase"/>
    <property type="match status" value="1"/>
</dbReference>
<gene>
    <name evidence="2" type="ORF">GB928_006835</name>
</gene>
<evidence type="ECO:0000313" key="3">
    <source>
        <dbReference type="Proteomes" id="UP001177080"/>
    </source>
</evidence>
<dbReference type="Gene3D" id="3.90.190.10">
    <property type="entry name" value="Protein tyrosine phosphatase superfamily"/>
    <property type="match status" value="1"/>
</dbReference>
<dbReference type="GO" id="GO:0016740">
    <property type="term" value="F:transferase activity"/>
    <property type="evidence" value="ECO:0007669"/>
    <property type="project" value="UniProtKB-KW"/>
</dbReference>
<dbReference type="InterPro" id="IPR029021">
    <property type="entry name" value="Prot-tyrosine_phosphatase-like"/>
</dbReference>
<reference evidence="2" key="1">
    <citation type="submission" date="2022-04" db="EMBL/GenBank/DDBJ databases">
        <title>Shinella lacus sp. nov., a novel member of the genus Shinella from water.</title>
        <authorList>
            <person name="Deng Y."/>
        </authorList>
    </citation>
    <scope>NUCLEOTIDE SEQUENCE</scope>
    <source>
        <strain evidence="2">JCM 31239</strain>
    </source>
</reference>
<comment type="caution">
    <text evidence="2">The sequence shown here is derived from an EMBL/GenBank/DDBJ whole genome shotgun (WGS) entry which is preliminary data.</text>
</comment>
<dbReference type="NCBIfam" id="TIGR01244">
    <property type="entry name" value="TIGR01244 family sulfur transferase"/>
    <property type="match status" value="1"/>
</dbReference>
<evidence type="ECO:0000259" key="1">
    <source>
        <dbReference type="Pfam" id="PF04273"/>
    </source>
</evidence>
<sequence length="111" mass="12107">MDIRKINDDYSVSPQIEAEDVDIVSLLGFRSIVCHRPDYEQPDQPEFASIAARARELGIEARHIPVAPSGLTAEALSSMTKALAELPGPVLAYCRSGARSTKIFEQALLPL</sequence>
<accession>A0ABT8XAY9</accession>
<evidence type="ECO:0000313" key="2">
    <source>
        <dbReference type="EMBL" id="MDO6120896.1"/>
    </source>
</evidence>
<name>A0ABT8XAY9_9HYPH</name>
<keyword evidence="3" id="KW-1185">Reference proteome</keyword>
<protein>
    <submittedName>
        <fullName evidence="2">TIGR01244 family sulfur transferase</fullName>
    </submittedName>
</protein>
<keyword evidence="2" id="KW-0808">Transferase</keyword>
<organism evidence="2 3">
    <name type="scientific">Shinella curvata</name>
    <dbReference type="NCBI Taxonomy" id="1817964"/>
    <lineage>
        <taxon>Bacteria</taxon>
        <taxon>Pseudomonadati</taxon>
        <taxon>Pseudomonadota</taxon>
        <taxon>Alphaproteobacteria</taxon>
        <taxon>Hyphomicrobiales</taxon>
        <taxon>Rhizobiaceae</taxon>
        <taxon>Shinella</taxon>
    </lineage>
</organism>
<dbReference type="InterPro" id="IPR005939">
    <property type="entry name" value="BLH_phosphatase-like"/>
</dbReference>
<dbReference type="RefSeq" id="WP_244761674.1">
    <property type="nucleotide sequence ID" value="NZ_JALJCJ010000004.1"/>
</dbReference>
<proteinExistence type="predicted"/>
<feature type="domain" description="Beta-lactamase hydrolase-like protein phosphatase-like" evidence="1">
    <location>
        <begin position="2"/>
        <end position="104"/>
    </location>
</feature>
<dbReference type="EMBL" id="WHSC02000002">
    <property type="protein sequence ID" value="MDO6120896.1"/>
    <property type="molecule type" value="Genomic_DNA"/>
</dbReference>